<comment type="caution">
    <text evidence="2">The sequence shown here is derived from an EMBL/GenBank/DDBJ whole genome shotgun (WGS) entry which is preliminary data.</text>
</comment>
<name>A0A1G1YYL8_9BACT</name>
<proteinExistence type="predicted"/>
<feature type="transmembrane region" description="Helical" evidence="1">
    <location>
        <begin position="52"/>
        <end position="73"/>
    </location>
</feature>
<accession>A0A1G1YYL8</accession>
<keyword evidence="1" id="KW-0472">Membrane</keyword>
<gene>
    <name evidence="2" type="ORF">A2Y84_01485</name>
</gene>
<sequence>MNQDQIIKQLSSLRGLQPGSSFASETRLKVIQGARPRVGGLFIFSQSLSNTLSIGLVIVFFIFLALSGTTNFLRGPALPTFEGINGANVVAEADNISDAADIYLQEVQYLQETQEKKLARASIVGEISPSADEEIDRLLDEAKSY</sequence>
<dbReference type="Proteomes" id="UP000177062">
    <property type="component" value="Unassembled WGS sequence"/>
</dbReference>
<protein>
    <submittedName>
        <fullName evidence="2">Uncharacterized protein</fullName>
    </submittedName>
</protein>
<dbReference type="AlphaFoldDB" id="A0A1G1YYL8"/>
<reference evidence="2 3" key="1">
    <citation type="journal article" date="2016" name="Nat. Commun.">
        <title>Thousands of microbial genomes shed light on interconnected biogeochemical processes in an aquifer system.</title>
        <authorList>
            <person name="Anantharaman K."/>
            <person name="Brown C.T."/>
            <person name="Hug L.A."/>
            <person name="Sharon I."/>
            <person name="Castelle C.J."/>
            <person name="Probst A.J."/>
            <person name="Thomas B.C."/>
            <person name="Singh A."/>
            <person name="Wilkins M.J."/>
            <person name="Karaoz U."/>
            <person name="Brodie E.L."/>
            <person name="Williams K.H."/>
            <person name="Hubbard S.S."/>
            <person name="Banfield J.F."/>
        </authorList>
    </citation>
    <scope>NUCLEOTIDE SEQUENCE [LARGE SCALE GENOMIC DNA]</scope>
</reference>
<evidence type="ECO:0000256" key="1">
    <source>
        <dbReference type="SAM" id="Phobius"/>
    </source>
</evidence>
<keyword evidence="1" id="KW-1133">Transmembrane helix</keyword>
<organism evidence="2 3">
    <name type="scientific">Candidatus Colwellbacteria bacterium RBG_13_48_8</name>
    <dbReference type="NCBI Taxonomy" id="1797685"/>
    <lineage>
        <taxon>Bacteria</taxon>
        <taxon>Candidatus Colwelliibacteriota</taxon>
    </lineage>
</organism>
<keyword evidence="1" id="KW-0812">Transmembrane</keyword>
<evidence type="ECO:0000313" key="3">
    <source>
        <dbReference type="Proteomes" id="UP000177062"/>
    </source>
</evidence>
<evidence type="ECO:0000313" key="2">
    <source>
        <dbReference type="EMBL" id="OGY56740.1"/>
    </source>
</evidence>
<dbReference type="EMBL" id="MHIT01000019">
    <property type="protein sequence ID" value="OGY56740.1"/>
    <property type="molecule type" value="Genomic_DNA"/>
</dbReference>